<dbReference type="SUPFAM" id="SSF51905">
    <property type="entry name" value="FAD/NAD(P)-binding domain"/>
    <property type="match status" value="1"/>
</dbReference>
<sequence length="502" mass="55739">MTRHTITDVLICGAGVTGLTLAIELARHGVSFRLIEKRTTPFAGSRGKGIQPRTQEIFEDLGILNKVVAAGGFYPRLRTYHHDGSYVDSDIVHDTTPTHAEPYHLPLMVPQNVTETIMREQLKALGHRVEFGYELLHFEQNTRTVTACIAGPAGEEVIIANYLIGADGGRSFVRKKLGIQFPGRTLGIHALVADASLSGLTRDAWHHFNNGDMARMITICPLAGTELFQIQAPLPPDDSQNFSAKALSTFIAERTGRPDICVHSVPWVSTYQMNARIAERYRVGNVFLAGDAAHVHPPTGGQGLNTSIQDAYNLGWKIAASLRSAGEELLNSYEQERRPVAESLLHLSTRLLESQKQGNIKRDRDVRQLDIHYTDSPLVQTLPARKHGVRSGERAPDAPLLGASGQSLRLFQLLQGPDWNLLAYETHGKIIDARRGLRIHYIGEQNELIDIKGHFQQSYQLASGECVLLRPDGYIGAFFHAEQKNDIENYFSRFAIGVKDEY</sequence>
<protein>
    <recommendedName>
        <fullName evidence="3">Alkyl hydroperoxide reductase subunit F</fullName>
    </recommendedName>
</protein>
<dbReference type="InterPro" id="IPR036188">
    <property type="entry name" value="FAD/NAD-bd_sf"/>
</dbReference>
<evidence type="ECO:0000256" key="6">
    <source>
        <dbReference type="ARBA" id="ARBA00024806"/>
    </source>
</evidence>
<dbReference type="GO" id="GO:0071949">
    <property type="term" value="F:FAD binding"/>
    <property type="evidence" value="ECO:0007669"/>
    <property type="project" value="InterPro"/>
</dbReference>
<dbReference type="InterPro" id="IPR050641">
    <property type="entry name" value="RIFMO-like"/>
</dbReference>
<evidence type="ECO:0000256" key="3">
    <source>
        <dbReference type="ARBA" id="ARBA00020059"/>
    </source>
</evidence>
<dbReference type="PANTHER" id="PTHR43004:SF19">
    <property type="entry name" value="BINDING MONOOXYGENASE, PUTATIVE (JCVI)-RELATED"/>
    <property type="match status" value="1"/>
</dbReference>
<proteinExistence type="inferred from homology"/>
<evidence type="ECO:0000313" key="8">
    <source>
        <dbReference type="EMBL" id="CCC30460.1"/>
    </source>
</evidence>
<dbReference type="NCBIfam" id="NF004832">
    <property type="entry name" value="PRK06184.1"/>
    <property type="match status" value="1"/>
</dbReference>
<dbReference type="SUPFAM" id="SSF52833">
    <property type="entry name" value="Thioredoxin-like"/>
    <property type="match status" value="1"/>
</dbReference>
<evidence type="ECO:0000313" key="9">
    <source>
        <dbReference type="Proteomes" id="UP000000289"/>
    </source>
</evidence>
<dbReference type="AlphaFoldDB" id="A0A0K0HAF3"/>
<dbReference type="Gene3D" id="3.30.9.10">
    <property type="entry name" value="D-Amino Acid Oxidase, subunit A, domain 2"/>
    <property type="match status" value="1"/>
</dbReference>
<evidence type="ECO:0000259" key="7">
    <source>
        <dbReference type="Pfam" id="PF01494"/>
    </source>
</evidence>
<feature type="domain" description="FAD-binding" evidence="7">
    <location>
        <begin position="7"/>
        <end position="346"/>
    </location>
</feature>
<accession>A0A0K0HAF3</accession>
<comment type="similarity">
    <text evidence="2">Belongs to the PheA/TfdB FAD monooxygenase family.</text>
</comment>
<name>A0A0K0HAF3_SALBC</name>
<dbReference type="RefSeq" id="WP_000196705.1">
    <property type="nucleotide sequence ID" value="NC_015761.1"/>
</dbReference>
<reference evidence="8 9" key="1">
    <citation type="journal article" date="2011" name="PLoS Pathog.">
        <title>Salmonella bongori provides insights into the evolution of the Salmonellae.</title>
        <authorList>
            <person name="Fookes M."/>
            <person name="Schroeder G.N."/>
            <person name="Langridge G.C."/>
            <person name="Blondel C.J."/>
            <person name="Mammina C."/>
            <person name="Connor T.R."/>
            <person name="Seth-Smith H."/>
            <person name="Vernikos G.S."/>
            <person name="Robinson K.S."/>
            <person name="Sanders M."/>
            <person name="Petty N.K."/>
            <person name="Kingsley R.A."/>
            <person name="Baumler A.J."/>
            <person name="Nuccio S.P."/>
            <person name="Contreras I."/>
            <person name="Santiviago C.A."/>
            <person name="Maskell D."/>
            <person name="Barrow P."/>
            <person name="Humphrey T."/>
            <person name="Nastasi A."/>
            <person name="Roberts M."/>
            <person name="Frankel G."/>
            <person name="Parkhill J."/>
            <person name="Dougan G."/>
            <person name="Thomson N.R."/>
        </authorList>
    </citation>
    <scope>NUCLEOTIDE SEQUENCE [LARGE SCALE GENOMIC DNA]</scope>
    <source>
        <strain evidence="9">ATCC 43975 / DSM 13772 / NCTC 12419</strain>
    </source>
</reference>
<gene>
    <name evidence="8" type="ordered locus">SBG_1371</name>
</gene>
<evidence type="ECO:0000256" key="5">
    <source>
        <dbReference type="ARBA" id="ARBA00022827"/>
    </source>
</evidence>
<dbReference type="Gene3D" id="3.40.30.120">
    <property type="match status" value="1"/>
</dbReference>
<dbReference type="Proteomes" id="UP000000289">
    <property type="component" value="Chromosome"/>
</dbReference>
<dbReference type="PANTHER" id="PTHR43004">
    <property type="entry name" value="TRK SYSTEM POTASSIUM UPTAKE PROTEIN"/>
    <property type="match status" value="1"/>
</dbReference>
<comment type="cofactor">
    <cofactor evidence="1">
        <name>FAD</name>
        <dbReference type="ChEBI" id="CHEBI:57692"/>
    </cofactor>
</comment>
<evidence type="ECO:0000256" key="2">
    <source>
        <dbReference type="ARBA" id="ARBA00007801"/>
    </source>
</evidence>
<dbReference type="EMBL" id="FR877557">
    <property type="protein sequence ID" value="CCC30460.1"/>
    <property type="molecule type" value="Genomic_DNA"/>
</dbReference>
<dbReference type="InterPro" id="IPR036249">
    <property type="entry name" value="Thioredoxin-like_sf"/>
</dbReference>
<dbReference type="InterPro" id="IPR002938">
    <property type="entry name" value="FAD-bd"/>
</dbReference>
<keyword evidence="4" id="KW-0285">Flavoprotein</keyword>
<comment type="function">
    <text evidence="6">Serves to protect the cell against DNA damage by alkyl hydroperoxides. It can use either NADH or NADPH as electron donor for direct reduction of redox dyes or of alkyl hydroperoxides when combined with the AhpC protein.</text>
</comment>
<dbReference type="eggNOG" id="COG0654">
    <property type="taxonomic scope" value="Bacteria"/>
</dbReference>
<evidence type="ECO:0000256" key="4">
    <source>
        <dbReference type="ARBA" id="ARBA00022630"/>
    </source>
</evidence>
<dbReference type="Gene3D" id="3.50.50.60">
    <property type="entry name" value="FAD/NAD(P)-binding domain"/>
    <property type="match status" value="1"/>
</dbReference>
<organism evidence="8 9">
    <name type="scientific">Salmonella bongori (strain ATCC 43975 / DSM 13772 / NCTC 12419)</name>
    <dbReference type="NCBI Taxonomy" id="218493"/>
    <lineage>
        <taxon>Bacteria</taxon>
        <taxon>Pseudomonadati</taxon>
        <taxon>Pseudomonadota</taxon>
        <taxon>Gammaproteobacteria</taxon>
        <taxon>Enterobacterales</taxon>
        <taxon>Enterobacteriaceae</taxon>
        <taxon>Salmonella</taxon>
    </lineage>
</organism>
<keyword evidence="5" id="KW-0274">FAD</keyword>
<dbReference type="Pfam" id="PF01494">
    <property type="entry name" value="FAD_binding_3"/>
    <property type="match status" value="1"/>
</dbReference>
<dbReference type="KEGG" id="sbg:SBG_1371"/>
<dbReference type="GO" id="GO:0016709">
    <property type="term" value="F:oxidoreductase activity, acting on paired donors, with incorporation or reduction of molecular oxygen, NAD(P)H as one donor, and incorporation of one atom of oxygen"/>
    <property type="evidence" value="ECO:0007669"/>
    <property type="project" value="UniProtKB-ARBA"/>
</dbReference>
<dbReference type="GeneID" id="44980384"/>
<dbReference type="PRINTS" id="PR00420">
    <property type="entry name" value="RNGMNOXGNASE"/>
</dbReference>
<evidence type="ECO:0000256" key="1">
    <source>
        <dbReference type="ARBA" id="ARBA00001974"/>
    </source>
</evidence>